<dbReference type="EMBL" id="PDUG01000002">
    <property type="protein sequence ID" value="PIC44578.1"/>
    <property type="molecule type" value="Genomic_DNA"/>
</dbReference>
<feature type="region of interest" description="Disordered" evidence="1">
    <location>
        <begin position="176"/>
        <end position="209"/>
    </location>
</feature>
<evidence type="ECO:0000313" key="3">
    <source>
        <dbReference type="Proteomes" id="UP000230233"/>
    </source>
</evidence>
<protein>
    <submittedName>
        <fullName evidence="2">Uncharacterized protein</fullName>
    </submittedName>
</protein>
<feature type="region of interest" description="Disordered" evidence="1">
    <location>
        <begin position="1"/>
        <end position="157"/>
    </location>
</feature>
<keyword evidence="3" id="KW-1185">Reference proteome</keyword>
<accession>A0A2G5UYJ7</accession>
<sequence>MVNNRQRNAIRKSEASAEDQAQHDRIRNLLNTLAPLDSAATPPGQNSNTASHPSTSNNSRKRRISAVRRRPFNWRPKRKAKASAVRANNTDSEVVANPSSQPSTSGTAPNGPRDRQAQNNNPPGIVTQQLVQIDNSTPKKSVKPKKPIKKEPENLDPEQMDAEFEYVNMDIAIHQGSNQEQPDPESDNRNVVPPQSQQPVAPPTPSAADIAAATASKVMVPRAAIDVAIPPLASEAAAARPQRSVPLVFSAQQDQASAPAAPTPVDQVAVTPVVRLDRPQCPEYLNTERAALIRLSGRPNDFRTWNAQDVHDWLGMLPNQSAAFKALREKLLEYDGSGDFLNQLLSGPESVKSASEMLNASILHCHSIKRHVAALENSLLEAEYKEAMQKYEKQNN</sequence>
<evidence type="ECO:0000313" key="2">
    <source>
        <dbReference type="EMBL" id="PIC44578.1"/>
    </source>
</evidence>
<feature type="compositionally biased region" description="Polar residues" evidence="1">
    <location>
        <begin position="86"/>
        <end position="108"/>
    </location>
</feature>
<dbReference type="Proteomes" id="UP000230233">
    <property type="component" value="Chromosome II"/>
</dbReference>
<name>A0A2G5UYJ7_9PELO</name>
<comment type="caution">
    <text evidence="2">The sequence shown here is derived from an EMBL/GenBank/DDBJ whole genome shotgun (WGS) entry which is preliminary data.</text>
</comment>
<feature type="compositionally biased region" description="Polar residues" evidence="1">
    <location>
        <begin position="43"/>
        <end position="58"/>
    </location>
</feature>
<reference evidence="3" key="1">
    <citation type="submission" date="2017-10" db="EMBL/GenBank/DDBJ databases">
        <title>Rapid genome shrinkage in a self-fertile nematode reveals novel sperm competition proteins.</title>
        <authorList>
            <person name="Yin D."/>
            <person name="Schwarz E.M."/>
            <person name="Thomas C.G."/>
            <person name="Felde R.L."/>
            <person name="Korf I.F."/>
            <person name="Cutter A.D."/>
            <person name="Schartner C.M."/>
            <person name="Ralston E.J."/>
            <person name="Meyer B.J."/>
            <person name="Haag E.S."/>
        </authorList>
    </citation>
    <scope>NUCLEOTIDE SEQUENCE [LARGE SCALE GENOMIC DNA]</scope>
    <source>
        <strain evidence="3">JU1422</strain>
    </source>
</reference>
<organism evidence="2 3">
    <name type="scientific">Caenorhabditis nigoni</name>
    <dbReference type="NCBI Taxonomy" id="1611254"/>
    <lineage>
        <taxon>Eukaryota</taxon>
        <taxon>Metazoa</taxon>
        <taxon>Ecdysozoa</taxon>
        <taxon>Nematoda</taxon>
        <taxon>Chromadorea</taxon>
        <taxon>Rhabditida</taxon>
        <taxon>Rhabditina</taxon>
        <taxon>Rhabditomorpha</taxon>
        <taxon>Rhabditoidea</taxon>
        <taxon>Rhabditidae</taxon>
        <taxon>Peloderinae</taxon>
        <taxon>Caenorhabditis</taxon>
    </lineage>
</organism>
<gene>
    <name evidence="2" type="primary">Cnig_chr_II.g4900</name>
    <name evidence="2" type="ORF">B9Z55_004900</name>
</gene>
<dbReference type="OrthoDB" id="10470843at2759"/>
<evidence type="ECO:0000256" key="1">
    <source>
        <dbReference type="SAM" id="MobiDB-lite"/>
    </source>
</evidence>
<proteinExistence type="predicted"/>
<feature type="compositionally biased region" description="Basic residues" evidence="1">
    <location>
        <begin position="59"/>
        <end position="81"/>
    </location>
</feature>
<dbReference type="AlphaFoldDB" id="A0A2G5UYJ7"/>
<feature type="compositionally biased region" description="Basic and acidic residues" evidence="1">
    <location>
        <begin position="11"/>
        <end position="27"/>
    </location>
</feature>
<feature type="compositionally biased region" description="Polar residues" evidence="1">
    <location>
        <begin position="117"/>
        <end position="136"/>
    </location>
</feature>